<organism evidence="2 3">
    <name type="scientific">Succinivibrio dextrinosolvens DSM 3072</name>
    <dbReference type="NCBI Taxonomy" id="1123324"/>
    <lineage>
        <taxon>Bacteria</taxon>
        <taxon>Pseudomonadati</taxon>
        <taxon>Pseudomonadota</taxon>
        <taxon>Gammaproteobacteria</taxon>
        <taxon>Aeromonadales</taxon>
        <taxon>Succinivibrionaceae</taxon>
        <taxon>Succinivibrio</taxon>
    </lineage>
</organism>
<dbReference type="Proteomes" id="UP000242432">
    <property type="component" value="Unassembled WGS sequence"/>
</dbReference>
<proteinExistence type="predicted"/>
<dbReference type="InterPro" id="IPR036814">
    <property type="entry name" value="YqcC-like_sf"/>
</dbReference>
<evidence type="ECO:0000313" key="3">
    <source>
        <dbReference type="Proteomes" id="UP000242432"/>
    </source>
</evidence>
<gene>
    <name evidence="2" type="ORF">SAMN02745213_01432</name>
</gene>
<accession>A0A1T4VFB6</accession>
<dbReference type="Pfam" id="PF04287">
    <property type="entry name" value="DUF446"/>
    <property type="match status" value="1"/>
</dbReference>
<dbReference type="PANTHER" id="PTHR39586:SF1">
    <property type="entry name" value="CYTOPLASMIC PROTEIN"/>
    <property type="match status" value="1"/>
</dbReference>
<dbReference type="InterPro" id="IPR023376">
    <property type="entry name" value="YqcC-like_dom"/>
</dbReference>
<dbReference type="PANTHER" id="PTHR39586">
    <property type="entry name" value="CYTOPLASMIC PROTEIN-RELATED"/>
    <property type="match status" value="1"/>
</dbReference>
<sequence>MSKLTKEATIILALSEIEKELKNLNLWSDAENRPADEAFLSQTPFFMDTMEFHQWLQFVLIPKMIEIVNSSAPLPKNVSIHPYAQEIYRGKWQEYKLLIQKLMEFDKLFKS</sequence>
<dbReference type="EMBL" id="FUXX01000022">
    <property type="protein sequence ID" value="SKA63659.1"/>
    <property type="molecule type" value="Genomic_DNA"/>
</dbReference>
<dbReference type="SUPFAM" id="SSF158452">
    <property type="entry name" value="YqcC-like"/>
    <property type="match status" value="1"/>
</dbReference>
<dbReference type="GO" id="GO:0044010">
    <property type="term" value="P:single-species biofilm formation"/>
    <property type="evidence" value="ECO:0007669"/>
    <property type="project" value="TreeGrafter"/>
</dbReference>
<protein>
    <submittedName>
        <fullName evidence="2">Uncharacterized conserved protein YqcC, DUF446 family</fullName>
    </submittedName>
</protein>
<dbReference type="Gene3D" id="1.20.1440.40">
    <property type="entry name" value="YqcC-like"/>
    <property type="match status" value="1"/>
</dbReference>
<keyword evidence="3" id="KW-1185">Reference proteome</keyword>
<feature type="domain" description="YqcC-like" evidence="1">
    <location>
        <begin position="13"/>
        <end position="108"/>
    </location>
</feature>
<name>A0A1T4VFB6_9GAMM</name>
<dbReference type="RefSeq" id="WP_078928883.1">
    <property type="nucleotide sequence ID" value="NZ_FUXX01000022.1"/>
</dbReference>
<dbReference type="STRING" id="83771.SAMN02910357_00407"/>
<dbReference type="InterPro" id="IPR007384">
    <property type="entry name" value="UCP006257"/>
</dbReference>
<reference evidence="3" key="1">
    <citation type="submission" date="2017-02" db="EMBL/GenBank/DDBJ databases">
        <authorList>
            <person name="Varghese N."/>
            <person name="Submissions S."/>
        </authorList>
    </citation>
    <scope>NUCLEOTIDE SEQUENCE [LARGE SCALE GENOMIC DNA]</scope>
    <source>
        <strain evidence="3">DSM 3072</strain>
    </source>
</reference>
<dbReference type="PIRSF" id="PIRSF006257">
    <property type="entry name" value="UCP006257"/>
    <property type="match status" value="1"/>
</dbReference>
<dbReference type="AlphaFoldDB" id="A0A1T4VFB6"/>
<evidence type="ECO:0000259" key="1">
    <source>
        <dbReference type="Pfam" id="PF04287"/>
    </source>
</evidence>
<evidence type="ECO:0000313" key="2">
    <source>
        <dbReference type="EMBL" id="SKA63659.1"/>
    </source>
</evidence>